<feature type="binding site" evidence="4">
    <location>
        <position position="589"/>
    </location>
    <ligand>
        <name>[4Fe-4S] cluster</name>
        <dbReference type="ChEBI" id="CHEBI:49883"/>
        <label>1</label>
    </ligand>
</feature>
<dbReference type="Pfam" id="PF02775">
    <property type="entry name" value="TPP_enzyme_C"/>
    <property type="match status" value="1"/>
</dbReference>
<dbReference type="FunFam" id="3.40.50.970:FF:000039">
    <property type="entry name" value="Indolepyruvate oxidoreductase subunit IorA"/>
    <property type="match status" value="1"/>
</dbReference>
<dbReference type="EC" id="1.2.7.8" evidence="3"/>
<dbReference type="Pfam" id="PF01855">
    <property type="entry name" value="POR_N"/>
    <property type="match status" value="1"/>
</dbReference>
<feature type="domain" description="4Fe-4S ferredoxin-type" evidence="5">
    <location>
        <begin position="570"/>
        <end position="600"/>
    </location>
</feature>
<proteinExistence type="predicted"/>
<dbReference type="InterPro" id="IPR029061">
    <property type="entry name" value="THDP-binding"/>
</dbReference>
<feature type="binding site" evidence="4">
    <location>
        <position position="550"/>
    </location>
    <ligand>
        <name>[4Fe-4S] cluster</name>
        <dbReference type="ChEBI" id="CHEBI:49883"/>
        <label>1</label>
    </ligand>
</feature>
<dbReference type="Gene3D" id="3.40.50.970">
    <property type="match status" value="2"/>
</dbReference>
<evidence type="ECO:0000256" key="3">
    <source>
        <dbReference type="PIRNR" id="PIRNR006439"/>
    </source>
</evidence>
<dbReference type="Pfam" id="PF00037">
    <property type="entry name" value="Fer4"/>
    <property type="match status" value="1"/>
</dbReference>
<dbReference type="CDD" id="cd07034">
    <property type="entry name" value="TPP_PYR_PFOR_IOR-alpha_like"/>
    <property type="match status" value="1"/>
</dbReference>
<dbReference type="InterPro" id="IPR045025">
    <property type="entry name" value="HACL1-like"/>
</dbReference>
<dbReference type="PANTHER" id="PTHR43710">
    <property type="entry name" value="2-HYDROXYACYL-COA LYASE"/>
    <property type="match status" value="1"/>
</dbReference>
<dbReference type="GO" id="GO:0046872">
    <property type="term" value="F:metal ion binding"/>
    <property type="evidence" value="ECO:0007669"/>
    <property type="project" value="UniProtKB-UniRule"/>
</dbReference>
<evidence type="ECO:0000259" key="5">
    <source>
        <dbReference type="PROSITE" id="PS51379"/>
    </source>
</evidence>
<comment type="function">
    <text evidence="3">Catalyzes the ferredoxin-dependent oxidative decarboxylation of arylpyruvates.</text>
</comment>
<feature type="binding site" evidence="4">
    <location>
        <position position="585"/>
    </location>
    <ligand>
        <name>[4Fe-4S] cluster</name>
        <dbReference type="ChEBI" id="CHEBI:49883"/>
        <label>2</label>
    </ligand>
</feature>
<feature type="binding site" evidence="4">
    <location>
        <position position="582"/>
    </location>
    <ligand>
        <name>[4Fe-4S] cluster</name>
        <dbReference type="ChEBI" id="CHEBI:49883"/>
        <label>2</label>
    </ligand>
</feature>
<dbReference type="InterPro" id="IPR002880">
    <property type="entry name" value="Pyrv_Fd/Flavodoxin_OxRdtase_N"/>
</dbReference>
<dbReference type="InterPro" id="IPR017721">
    <property type="entry name" value="IorA"/>
</dbReference>
<evidence type="ECO:0000256" key="4">
    <source>
        <dbReference type="PIRSR" id="PIRSR006439-50"/>
    </source>
</evidence>
<dbReference type="PANTHER" id="PTHR43710:SF7">
    <property type="entry name" value="INDOLEPYRUVATE OXIDOREDUCTASE SUBUNIT IORA"/>
    <property type="match status" value="1"/>
</dbReference>
<dbReference type="InterPro" id="IPR011766">
    <property type="entry name" value="TPP_enzyme_TPP-bd"/>
</dbReference>
<feature type="binding site" evidence="4">
    <location>
        <position position="579"/>
    </location>
    <ligand>
        <name>[4Fe-4S] cluster</name>
        <dbReference type="ChEBI" id="CHEBI:49883"/>
        <label>2</label>
    </ligand>
</feature>
<comment type="catalytic activity">
    <reaction evidence="3">
        <text>indole-3-pyruvate + 2 oxidized [2Fe-2S]-[ferredoxin] + CoA = (indol-3-yl)acetyl-CoA + 2 reduced [2Fe-2S]-[ferredoxin] + CO2 + H(+)</text>
        <dbReference type="Rhea" id="RHEA:12645"/>
        <dbReference type="Rhea" id="RHEA-COMP:10000"/>
        <dbReference type="Rhea" id="RHEA-COMP:10001"/>
        <dbReference type="ChEBI" id="CHEBI:15378"/>
        <dbReference type="ChEBI" id="CHEBI:16526"/>
        <dbReference type="ChEBI" id="CHEBI:17640"/>
        <dbReference type="ChEBI" id="CHEBI:33737"/>
        <dbReference type="ChEBI" id="CHEBI:33738"/>
        <dbReference type="ChEBI" id="CHEBI:57271"/>
        <dbReference type="ChEBI" id="CHEBI:57287"/>
        <dbReference type="EC" id="1.2.7.8"/>
    </reaction>
</comment>
<feature type="binding site" evidence="4">
    <location>
        <position position="553"/>
    </location>
    <ligand>
        <name>[4Fe-4S] cluster</name>
        <dbReference type="ChEBI" id="CHEBI:49883"/>
        <label>1</label>
    </ligand>
</feature>
<dbReference type="SUPFAM" id="SSF52518">
    <property type="entry name" value="Thiamin diphosphate-binding fold (THDP-binding)"/>
    <property type="match status" value="2"/>
</dbReference>
<feature type="binding site" evidence="4">
    <location>
        <position position="556"/>
    </location>
    <ligand>
        <name>[4Fe-4S] cluster</name>
        <dbReference type="ChEBI" id="CHEBI:49883"/>
        <label>1</label>
    </ligand>
</feature>
<comment type="cofactor">
    <cofactor evidence="3 4">
        <name>[4Fe-4S] cluster</name>
        <dbReference type="ChEBI" id="CHEBI:49883"/>
    </cofactor>
    <text evidence="3 4">Binds 2 [4Fe-4S] clusters. In this family the first cluster has a non-standard and varying [4Fe-4S] binding motif CX(2)CX(2)CX(4-5)CP.</text>
</comment>
<comment type="caution">
    <text evidence="6">The sequence shown here is derived from an EMBL/GenBank/DDBJ whole genome shotgun (WGS) entry which is preliminary data.</text>
</comment>
<dbReference type="GO" id="GO:0030976">
    <property type="term" value="F:thiamine pyrophosphate binding"/>
    <property type="evidence" value="ECO:0007669"/>
    <property type="project" value="InterPro"/>
</dbReference>
<dbReference type="GO" id="GO:0051539">
    <property type="term" value="F:4 iron, 4 sulfur cluster binding"/>
    <property type="evidence" value="ECO:0007669"/>
    <property type="project" value="UniProtKB-UniRule"/>
</dbReference>
<sequence length="602" mass="65280">MQKELMMGNHAIALAAIDAGVTFVSGYPGTPATEVVETVFKNKTDDIYVEWSVNEKVALEAAAGAAYSGCRCIVAMKQVGLNACSDPAMNLSYIGVRGALVIVVADDPGPVSSQTEQDTRNFALYSKLPLFDPSSPEEAYTMTQMAIEISEKYSTPVILRPTTRVCHSYAGVSRNKIPLVPVKKGFEKDNKWVCFPALSYLNHLKVEKRFADLMKEFESLPYSRQYGTGSTLILASGVNCAYVKEAVQFLNLQEDQYIFLQAATIPLPESGIISLLDKIDRIVVIEELDAVIERQIYYLYGKTGLTAPVIYGKMSGDIKTAGENTVDEIILLLQRVFEIPKLVENHPDAREPAAGKKAVLCAGCPHRAAFYTVKQAMKDQRAVFCGDIGCYTLGKSEPLNMVDTCLCMGAGITIGLGIQKANPDDTVFSFIGDSTFFHSGLQGVLNGIYNNGKLTIIILDNRSTAMTGGQPTPETGSVSCQSPQVVKIEQVLAGLGVSEISIISPYALNEGIEIVRKTAVLDGIKAIIFRAPCKKKETVKKQVKIEESICNGCGICIKEIGCPAMTLNNGLIQIDETDCNGCGLCTMVCKRQAILQIGGRYE</sequence>
<dbReference type="GO" id="GO:0043805">
    <property type="term" value="F:indolepyruvate ferredoxin oxidoreductase activity"/>
    <property type="evidence" value="ECO:0007669"/>
    <property type="project" value="UniProtKB-UniRule"/>
</dbReference>
<dbReference type="Gene3D" id="3.30.70.20">
    <property type="match status" value="1"/>
</dbReference>
<keyword evidence="3 4" id="KW-0408">Iron</keyword>
<evidence type="ECO:0000313" key="6">
    <source>
        <dbReference type="EMBL" id="RFZ77168.1"/>
    </source>
</evidence>
<keyword evidence="1 3" id="KW-0479">Metal-binding</keyword>
<dbReference type="PIRSF" id="PIRSF006439">
    <property type="entry name" value="Indolepyruvate_ferr_oxidored"/>
    <property type="match status" value="1"/>
</dbReference>
<feature type="binding site" evidence="4">
    <location>
        <position position="562"/>
    </location>
    <ligand>
        <name>[4Fe-4S] cluster</name>
        <dbReference type="ChEBI" id="CHEBI:49883"/>
        <label>2</label>
    </ligand>
</feature>
<reference evidence="6 7" key="1">
    <citation type="submission" date="2018-07" db="EMBL/GenBank/DDBJ databases">
        <title>New species, Clostridium PI-S10-A1B.</title>
        <authorList>
            <person name="Krishna G."/>
            <person name="Summeta K."/>
            <person name="Shikha S."/>
            <person name="Prabhu P.B."/>
            <person name="Suresh K."/>
        </authorList>
    </citation>
    <scope>NUCLEOTIDE SEQUENCE [LARGE SCALE GENOMIC DNA]</scope>
    <source>
        <strain evidence="6 7">PI-S10-A1B</strain>
    </source>
</reference>
<feature type="domain" description="4Fe-4S ferredoxin-type" evidence="5">
    <location>
        <begin position="541"/>
        <end position="563"/>
    </location>
</feature>
<protein>
    <recommendedName>
        <fullName evidence="3">Indolepyruvate oxidoreductase subunit IorA</fullName>
        <shortName evidence="3">IOR</shortName>
        <ecNumber evidence="3">1.2.7.8</ecNumber>
    </recommendedName>
    <alternativeName>
        <fullName evidence="3">Indolepyruvate ferredoxin oxidoreductase subunit alpha</fullName>
    </alternativeName>
</protein>
<dbReference type="AlphaFoldDB" id="A0A3E2N833"/>
<dbReference type="RefSeq" id="WP_117418660.1">
    <property type="nucleotide sequence ID" value="NZ_QOHO01000066.1"/>
</dbReference>
<evidence type="ECO:0000256" key="1">
    <source>
        <dbReference type="ARBA" id="ARBA00022723"/>
    </source>
</evidence>
<gene>
    <name evidence="6" type="ORF">DS742_19595</name>
</gene>
<keyword evidence="3 4" id="KW-0004">4Fe-4S</keyword>
<evidence type="ECO:0000256" key="2">
    <source>
        <dbReference type="ARBA" id="ARBA00023002"/>
    </source>
</evidence>
<dbReference type="CDD" id="cd02008">
    <property type="entry name" value="TPP_IOR_alpha"/>
    <property type="match status" value="1"/>
</dbReference>
<dbReference type="PROSITE" id="PS51379">
    <property type="entry name" value="4FE4S_FER_2"/>
    <property type="match status" value="2"/>
</dbReference>
<name>A0A3E2N833_9FIRM</name>
<keyword evidence="3" id="KW-0813">Transport</keyword>
<keyword evidence="2 3" id="KW-0560">Oxidoreductase</keyword>
<organism evidence="6 7">
    <name type="scientific">Lacrimispora amygdalina</name>
    <dbReference type="NCBI Taxonomy" id="253257"/>
    <lineage>
        <taxon>Bacteria</taxon>
        <taxon>Bacillati</taxon>
        <taxon>Bacillota</taxon>
        <taxon>Clostridia</taxon>
        <taxon>Lachnospirales</taxon>
        <taxon>Lachnospiraceae</taxon>
        <taxon>Lacrimispora</taxon>
    </lineage>
</organism>
<dbReference type="OrthoDB" id="9794954at2"/>
<accession>A0A3E2N833</accession>
<dbReference type="EMBL" id="QOHO01000066">
    <property type="protein sequence ID" value="RFZ77168.1"/>
    <property type="molecule type" value="Genomic_DNA"/>
</dbReference>
<evidence type="ECO:0000313" key="7">
    <source>
        <dbReference type="Proteomes" id="UP000260680"/>
    </source>
</evidence>
<keyword evidence="3 4" id="KW-0411">Iron-sulfur</keyword>
<dbReference type="Proteomes" id="UP000260680">
    <property type="component" value="Unassembled WGS sequence"/>
</dbReference>
<dbReference type="InterPro" id="IPR017896">
    <property type="entry name" value="4Fe4S_Fe-S-bd"/>
</dbReference>
<keyword evidence="3" id="KW-0249">Electron transport</keyword>